<comment type="caution">
    <text evidence="1">The sequence shown here is derived from an EMBL/GenBank/DDBJ whole genome shotgun (WGS) entry which is preliminary data.</text>
</comment>
<protein>
    <submittedName>
        <fullName evidence="1">Uncharacterized aarF domain-containing protein kinase 1 isoform X1</fullName>
    </submittedName>
</protein>
<dbReference type="GO" id="GO:0016301">
    <property type="term" value="F:kinase activity"/>
    <property type="evidence" value="ECO:0007669"/>
    <property type="project" value="UniProtKB-KW"/>
</dbReference>
<dbReference type="AlphaFoldDB" id="A0AAD3R646"/>
<evidence type="ECO:0000313" key="1">
    <source>
        <dbReference type="EMBL" id="GLD56385.1"/>
    </source>
</evidence>
<reference evidence="1" key="1">
    <citation type="submission" date="2022-08" db="EMBL/GenBank/DDBJ databases">
        <title>Genome sequencing of akame (Lates japonicus).</title>
        <authorList>
            <person name="Hashiguchi Y."/>
            <person name="Takahashi H."/>
        </authorList>
    </citation>
    <scope>NUCLEOTIDE SEQUENCE</scope>
    <source>
        <strain evidence="1">Kochi</strain>
    </source>
</reference>
<accession>A0AAD3R646</accession>
<name>A0AAD3R646_LATJO</name>
<proteinExistence type="predicted"/>
<evidence type="ECO:0000313" key="2">
    <source>
        <dbReference type="Proteomes" id="UP001279410"/>
    </source>
</evidence>
<dbReference type="Proteomes" id="UP001279410">
    <property type="component" value="Unassembled WGS sequence"/>
</dbReference>
<keyword evidence="1" id="KW-0418">Kinase</keyword>
<gene>
    <name evidence="1" type="ORF">AKAME5_000873500</name>
</gene>
<sequence>MHVTVSCVAFGCSNTCVTKCSLHNTRAKSSAVSLMAGRLLKVSSLATAVFASSGFYLYNRHLDHNDLSIIRFGRAAATTVAISYDYLTAFKHVEYGTKEYWALKSKATAQSGSLRRLLLQRSETTCSDKKCSAAARELQ</sequence>
<dbReference type="EMBL" id="BRZM01000024">
    <property type="protein sequence ID" value="GLD56385.1"/>
    <property type="molecule type" value="Genomic_DNA"/>
</dbReference>
<keyword evidence="1" id="KW-0808">Transferase</keyword>
<organism evidence="1 2">
    <name type="scientific">Lates japonicus</name>
    <name type="common">Japanese lates</name>
    <dbReference type="NCBI Taxonomy" id="270547"/>
    <lineage>
        <taxon>Eukaryota</taxon>
        <taxon>Metazoa</taxon>
        <taxon>Chordata</taxon>
        <taxon>Craniata</taxon>
        <taxon>Vertebrata</taxon>
        <taxon>Euteleostomi</taxon>
        <taxon>Actinopterygii</taxon>
        <taxon>Neopterygii</taxon>
        <taxon>Teleostei</taxon>
        <taxon>Neoteleostei</taxon>
        <taxon>Acanthomorphata</taxon>
        <taxon>Carangaria</taxon>
        <taxon>Carangaria incertae sedis</taxon>
        <taxon>Centropomidae</taxon>
        <taxon>Lates</taxon>
    </lineage>
</organism>
<keyword evidence="2" id="KW-1185">Reference proteome</keyword>